<dbReference type="Pfam" id="PF07238">
    <property type="entry name" value="PilZ"/>
    <property type="match status" value="1"/>
</dbReference>
<protein>
    <recommendedName>
        <fullName evidence="1">PilZ domain-containing protein</fullName>
    </recommendedName>
</protein>
<gene>
    <name evidence="2" type="ORF">QO001_004962</name>
</gene>
<proteinExistence type="predicted"/>
<dbReference type="InterPro" id="IPR009875">
    <property type="entry name" value="PilZ_domain"/>
</dbReference>
<name>A0AAJ1WWV5_9HYPH</name>
<organism evidence="2 3">
    <name type="scientific">Methylobacterium brachiatum</name>
    <dbReference type="NCBI Taxonomy" id="269660"/>
    <lineage>
        <taxon>Bacteria</taxon>
        <taxon>Pseudomonadati</taxon>
        <taxon>Pseudomonadota</taxon>
        <taxon>Alphaproteobacteria</taxon>
        <taxon>Hyphomicrobiales</taxon>
        <taxon>Methylobacteriaceae</taxon>
        <taxon>Methylobacterium</taxon>
    </lineage>
</organism>
<accession>A0AAJ1WWV5</accession>
<evidence type="ECO:0000259" key="1">
    <source>
        <dbReference type="Pfam" id="PF07238"/>
    </source>
</evidence>
<evidence type="ECO:0000313" key="3">
    <source>
        <dbReference type="Proteomes" id="UP001223420"/>
    </source>
</evidence>
<dbReference type="RefSeq" id="WP_230367488.1">
    <property type="nucleotide sequence ID" value="NZ_JAJALK010000012.1"/>
</dbReference>
<dbReference type="SUPFAM" id="SSF141371">
    <property type="entry name" value="PilZ domain-like"/>
    <property type="match status" value="1"/>
</dbReference>
<reference evidence="2" key="1">
    <citation type="submission" date="2023-07" db="EMBL/GenBank/DDBJ databases">
        <title>Genomic Encyclopedia of Type Strains, Phase IV (KMG-IV): sequencing the most valuable type-strain genomes for metagenomic binning, comparative biology and taxonomic classification.</title>
        <authorList>
            <person name="Goeker M."/>
        </authorList>
    </citation>
    <scope>NUCLEOTIDE SEQUENCE</scope>
    <source>
        <strain evidence="2">DSM 19569</strain>
    </source>
</reference>
<dbReference type="EMBL" id="JAUSWL010000011">
    <property type="protein sequence ID" value="MDQ0546014.1"/>
    <property type="molecule type" value="Genomic_DNA"/>
</dbReference>
<evidence type="ECO:0000313" key="2">
    <source>
        <dbReference type="EMBL" id="MDQ0546014.1"/>
    </source>
</evidence>
<feature type="domain" description="PilZ" evidence="1">
    <location>
        <begin position="5"/>
        <end position="87"/>
    </location>
</feature>
<dbReference type="AlphaFoldDB" id="A0AAJ1WWV5"/>
<dbReference type="Proteomes" id="UP001223420">
    <property type="component" value="Unassembled WGS sequence"/>
</dbReference>
<sequence length="124" mass="13294">MIVIERRQTARRRVCLGGRVRIAAFLPEIACVVRDVSLGGARIGVPPTAMLPDCFDLFIPCRNETRRAFVAWRAGATIGLGFAQTQAASEPDALARRLADSEAEVARLRAALLGGNDPAPACVH</sequence>
<comment type="caution">
    <text evidence="2">The sequence shown here is derived from an EMBL/GenBank/DDBJ whole genome shotgun (WGS) entry which is preliminary data.</text>
</comment>
<dbReference type="GO" id="GO:0035438">
    <property type="term" value="F:cyclic-di-GMP binding"/>
    <property type="evidence" value="ECO:0007669"/>
    <property type="project" value="InterPro"/>
</dbReference>